<dbReference type="InterPro" id="IPR005162">
    <property type="entry name" value="Retrotrans_gag_dom"/>
</dbReference>
<evidence type="ECO:0000259" key="1">
    <source>
        <dbReference type="Pfam" id="PF03732"/>
    </source>
</evidence>
<evidence type="ECO:0000313" key="2">
    <source>
        <dbReference type="EMBL" id="KAK2652405.1"/>
    </source>
</evidence>
<dbReference type="Pfam" id="PF03732">
    <property type="entry name" value="Retrotrans_gag"/>
    <property type="match status" value="1"/>
</dbReference>
<proteinExistence type="predicted"/>
<evidence type="ECO:0000313" key="3">
    <source>
        <dbReference type="Proteomes" id="UP001280121"/>
    </source>
</evidence>
<reference evidence="2" key="1">
    <citation type="journal article" date="2023" name="Plant J.">
        <title>Genome sequences and population genomics provide insights into the demographic history, inbreeding, and mutation load of two 'living fossil' tree species of Dipteronia.</title>
        <authorList>
            <person name="Feng Y."/>
            <person name="Comes H.P."/>
            <person name="Chen J."/>
            <person name="Zhu S."/>
            <person name="Lu R."/>
            <person name="Zhang X."/>
            <person name="Li P."/>
            <person name="Qiu J."/>
            <person name="Olsen K.M."/>
            <person name="Qiu Y."/>
        </authorList>
    </citation>
    <scope>NUCLEOTIDE SEQUENCE</scope>
    <source>
        <strain evidence="2">KIB01</strain>
    </source>
</reference>
<dbReference type="EMBL" id="JANJYI010000004">
    <property type="protein sequence ID" value="KAK2652405.1"/>
    <property type="molecule type" value="Genomic_DNA"/>
</dbReference>
<name>A0AAE0CIE6_9ROSI</name>
<organism evidence="2 3">
    <name type="scientific">Dipteronia dyeriana</name>
    <dbReference type="NCBI Taxonomy" id="168575"/>
    <lineage>
        <taxon>Eukaryota</taxon>
        <taxon>Viridiplantae</taxon>
        <taxon>Streptophyta</taxon>
        <taxon>Embryophyta</taxon>
        <taxon>Tracheophyta</taxon>
        <taxon>Spermatophyta</taxon>
        <taxon>Magnoliopsida</taxon>
        <taxon>eudicotyledons</taxon>
        <taxon>Gunneridae</taxon>
        <taxon>Pentapetalae</taxon>
        <taxon>rosids</taxon>
        <taxon>malvids</taxon>
        <taxon>Sapindales</taxon>
        <taxon>Sapindaceae</taxon>
        <taxon>Hippocastanoideae</taxon>
        <taxon>Acereae</taxon>
        <taxon>Dipteronia</taxon>
    </lineage>
</organism>
<sequence>MVPFYLVREALQWYQWDECAITFPIWEDFTKAFCREFGSHGFVDYTESLFKLRQSGSLRDYISEFQHLATCIRDLNPSFRLSYFIGGLKEELKHDVKLLRLATTQEAMSFAIEVDLQP</sequence>
<keyword evidence="3" id="KW-1185">Reference proteome</keyword>
<gene>
    <name evidence="2" type="ORF">Ddye_012261</name>
</gene>
<comment type="caution">
    <text evidence="2">The sequence shown here is derived from an EMBL/GenBank/DDBJ whole genome shotgun (WGS) entry which is preliminary data.</text>
</comment>
<dbReference type="Proteomes" id="UP001280121">
    <property type="component" value="Unassembled WGS sequence"/>
</dbReference>
<protein>
    <recommendedName>
        <fullName evidence="1">Retrotransposon gag domain-containing protein</fullName>
    </recommendedName>
</protein>
<dbReference type="AlphaFoldDB" id="A0AAE0CIE6"/>
<feature type="domain" description="Retrotransposon gag" evidence="1">
    <location>
        <begin position="2"/>
        <end position="90"/>
    </location>
</feature>
<accession>A0AAE0CIE6</accession>